<protein>
    <submittedName>
        <fullName evidence="7">Alpha/beta-hydrolase</fullName>
    </submittedName>
</protein>
<dbReference type="CDD" id="cd00519">
    <property type="entry name" value="Lipase_3"/>
    <property type="match status" value="1"/>
</dbReference>
<dbReference type="OrthoDB" id="426718at2759"/>
<dbReference type="Pfam" id="PF01764">
    <property type="entry name" value="Lipase_3"/>
    <property type="match status" value="1"/>
</dbReference>
<sequence length="281" mass="29984">MILLVCILTSLAVLSVHAHLLKPACYVRAAYCSSSSVQSLTCREPCTSLGDVEILLTGGDDVETPRFYIAHNRSANSIVVSHQGTNSHNILSILNDLELLRNPLNSTLFPKAPTEASLHAGFYETFDRTAQSVLSTVSAGLKSKGADNVLIVGHSLGAAIAVLDGMMLKTMLPANVPVQTRVFGLPRMGNSEWASFVDDTISDAFTFVTNNQDPVPQVPPTILGFKHPSHEVHIQSGNVTVSCNGQENTHCSAGNSLLDSLIADHRGPYFKAAISLVCDCG</sequence>
<dbReference type="SUPFAM" id="SSF53474">
    <property type="entry name" value="alpha/beta-Hydrolases"/>
    <property type="match status" value="1"/>
</dbReference>
<gene>
    <name evidence="7" type="ORF">GLOTRDRAFT_104392</name>
</gene>
<feature type="chain" id="PRO_5004544424" evidence="5">
    <location>
        <begin position="19"/>
        <end position="281"/>
    </location>
</feature>
<keyword evidence="1" id="KW-1015">Disulfide bond</keyword>
<dbReference type="InterPro" id="IPR051218">
    <property type="entry name" value="Sec_MonoDiacylglyc_Lipase"/>
</dbReference>
<dbReference type="GeneID" id="19298641"/>
<keyword evidence="7" id="KW-0378">Hydrolase</keyword>
<evidence type="ECO:0000256" key="5">
    <source>
        <dbReference type="SAM" id="SignalP"/>
    </source>
</evidence>
<accession>S7QFB4</accession>
<dbReference type="eggNOG" id="KOG4569">
    <property type="taxonomic scope" value="Eukaryota"/>
</dbReference>
<dbReference type="EMBL" id="KB469298">
    <property type="protein sequence ID" value="EPQ58491.1"/>
    <property type="molecule type" value="Genomic_DNA"/>
</dbReference>
<feature type="domain" description="Fungal lipase-type" evidence="6">
    <location>
        <begin position="79"/>
        <end position="221"/>
    </location>
</feature>
<evidence type="ECO:0000256" key="4">
    <source>
        <dbReference type="ARBA" id="ARBA00048461"/>
    </source>
</evidence>
<dbReference type="RefSeq" id="XP_007863654.1">
    <property type="nucleotide sequence ID" value="XM_007865463.1"/>
</dbReference>
<dbReference type="HOGENOM" id="CLU_032957_9_0_1"/>
<dbReference type="AlphaFoldDB" id="S7QFB4"/>
<feature type="signal peptide" evidence="5">
    <location>
        <begin position="1"/>
        <end position="18"/>
    </location>
</feature>
<evidence type="ECO:0000259" key="6">
    <source>
        <dbReference type="Pfam" id="PF01764"/>
    </source>
</evidence>
<dbReference type="GO" id="GO:0016787">
    <property type="term" value="F:hydrolase activity"/>
    <property type="evidence" value="ECO:0007669"/>
    <property type="project" value="UniProtKB-KW"/>
</dbReference>
<organism evidence="7 8">
    <name type="scientific">Gloeophyllum trabeum (strain ATCC 11539 / FP-39264 / Madison 617)</name>
    <name type="common">Brown rot fungus</name>
    <dbReference type="NCBI Taxonomy" id="670483"/>
    <lineage>
        <taxon>Eukaryota</taxon>
        <taxon>Fungi</taxon>
        <taxon>Dikarya</taxon>
        <taxon>Basidiomycota</taxon>
        <taxon>Agaricomycotina</taxon>
        <taxon>Agaricomycetes</taxon>
        <taxon>Gloeophyllales</taxon>
        <taxon>Gloeophyllaceae</taxon>
        <taxon>Gloeophyllum</taxon>
    </lineage>
</organism>
<proteinExistence type="inferred from homology"/>
<keyword evidence="8" id="KW-1185">Reference proteome</keyword>
<keyword evidence="5" id="KW-0732">Signal</keyword>
<dbReference type="GO" id="GO:0006629">
    <property type="term" value="P:lipid metabolic process"/>
    <property type="evidence" value="ECO:0007669"/>
    <property type="project" value="InterPro"/>
</dbReference>
<dbReference type="InterPro" id="IPR029058">
    <property type="entry name" value="AB_hydrolase_fold"/>
</dbReference>
<evidence type="ECO:0000313" key="7">
    <source>
        <dbReference type="EMBL" id="EPQ58491.1"/>
    </source>
</evidence>
<dbReference type="Proteomes" id="UP000030669">
    <property type="component" value="Unassembled WGS sequence"/>
</dbReference>
<name>S7QFB4_GLOTA</name>
<dbReference type="PANTHER" id="PTHR45856">
    <property type="entry name" value="ALPHA/BETA-HYDROLASES SUPERFAMILY PROTEIN"/>
    <property type="match status" value="1"/>
</dbReference>
<dbReference type="InterPro" id="IPR002921">
    <property type="entry name" value="Fungal_lipase-type"/>
</dbReference>
<evidence type="ECO:0000313" key="8">
    <source>
        <dbReference type="Proteomes" id="UP000030669"/>
    </source>
</evidence>
<comment type="catalytic activity">
    <reaction evidence="4">
        <text>a monoacylglycerol + H2O = glycerol + a fatty acid + H(+)</text>
        <dbReference type="Rhea" id="RHEA:15245"/>
        <dbReference type="ChEBI" id="CHEBI:15377"/>
        <dbReference type="ChEBI" id="CHEBI:15378"/>
        <dbReference type="ChEBI" id="CHEBI:17408"/>
        <dbReference type="ChEBI" id="CHEBI:17754"/>
        <dbReference type="ChEBI" id="CHEBI:28868"/>
    </reaction>
</comment>
<dbReference type="KEGG" id="gtr:GLOTRDRAFT_104392"/>
<dbReference type="PANTHER" id="PTHR45856:SF25">
    <property type="entry name" value="FUNGAL LIPASE-LIKE DOMAIN-CONTAINING PROTEIN"/>
    <property type="match status" value="1"/>
</dbReference>
<dbReference type="OMA" id="NHRGPYF"/>
<comment type="similarity">
    <text evidence="2">Belongs to the AB hydrolase superfamily. Lipase family. Class 3 subfamily.</text>
</comment>
<reference evidence="7 8" key="1">
    <citation type="journal article" date="2012" name="Science">
        <title>The Paleozoic origin of enzymatic lignin decomposition reconstructed from 31 fungal genomes.</title>
        <authorList>
            <person name="Floudas D."/>
            <person name="Binder M."/>
            <person name="Riley R."/>
            <person name="Barry K."/>
            <person name="Blanchette R.A."/>
            <person name="Henrissat B."/>
            <person name="Martinez A.T."/>
            <person name="Otillar R."/>
            <person name="Spatafora J.W."/>
            <person name="Yadav J.S."/>
            <person name="Aerts A."/>
            <person name="Benoit I."/>
            <person name="Boyd A."/>
            <person name="Carlson A."/>
            <person name="Copeland A."/>
            <person name="Coutinho P.M."/>
            <person name="de Vries R.P."/>
            <person name="Ferreira P."/>
            <person name="Findley K."/>
            <person name="Foster B."/>
            <person name="Gaskell J."/>
            <person name="Glotzer D."/>
            <person name="Gorecki P."/>
            <person name="Heitman J."/>
            <person name="Hesse C."/>
            <person name="Hori C."/>
            <person name="Igarashi K."/>
            <person name="Jurgens J.A."/>
            <person name="Kallen N."/>
            <person name="Kersten P."/>
            <person name="Kohler A."/>
            <person name="Kuees U."/>
            <person name="Kumar T.K.A."/>
            <person name="Kuo A."/>
            <person name="LaButti K."/>
            <person name="Larrondo L.F."/>
            <person name="Lindquist E."/>
            <person name="Ling A."/>
            <person name="Lombard V."/>
            <person name="Lucas S."/>
            <person name="Lundell T."/>
            <person name="Martin R."/>
            <person name="McLaughlin D.J."/>
            <person name="Morgenstern I."/>
            <person name="Morin E."/>
            <person name="Murat C."/>
            <person name="Nagy L.G."/>
            <person name="Nolan M."/>
            <person name="Ohm R.A."/>
            <person name="Patyshakuliyeva A."/>
            <person name="Rokas A."/>
            <person name="Ruiz-Duenas F.J."/>
            <person name="Sabat G."/>
            <person name="Salamov A."/>
            <person name="Samejima M."/>
            <person name="Schmutz J."/>
            <person name="Slot J.C."/>
            <person name="St John F."/>
            <person name="Stenlid J."/>
            <person name="Sun H."/>
            <person name="Sun S."/>
            <person name="Syed K."/>
            <person name="Tsang A."/>
            <person name="Wiebenga A."/>
            <person name="Young D."/>
            <person name="Pisabarro A."/>
            <person name="Eastwood D.C."/>
            <person name="Martin F."/>
            <person name="Cullen D."/>
            <person name="Grigoriev I.V."/>
            <person name="Hibbett D.S."/>
        </authorList>
    </citation>
    <scope>NUCLEOTIDE SEQUENCE [LARGE SCALE GENOMIC DNA]</scope>
    <source>
        <strain evidence="7 8">ATCC 11539</strain>
    </source>
</reference>
<comment type="catalytic activity">
    <reaction evidence="3">
        <text>a diacylglycerol + H2O = a monoacylglycerol + a fatty acid + H(+)</text>
        <dbReference type="Rhea" id="RHEA:32731"/>
        <dbReference type="ChEBI" id="CHEBI:15377"/>
        <dbReference type="ChEBI" id="CHEBI:15378"/>
        <dbReference type="ChEBI" id="CHEBI:17408"/>
        <dbReference type="ChEBI" id="CHEBI:18035"/>
        <dbReference type="ChEBI" id="CHEBI:28868"/>
    </reaction>
</comment>
<evidence type="ECO:0000256" key="2">
    <source>
        <dbReference type="ARBA" id="ARBA00043996"/>
    </source>
</evidence>
<dbReference type="Gene3D" id="3.40.50.1820">
    <property type="entry name" value="alpha/beta hydrolase"/>
    <property type="match status" value="1"/>
</dbReference>
<evidence type="ECO:0000256" key="3">
    <source>
        <dbReference type="ARBA" id="ARBA00047591"/>
    </source>
</evidence>
<evidence type="ECO:0000256" key="1">
    <source>
        <dbReference type="ARBA" id="ARBA00023157"/>
    </source>
</evidence>